<keyword evidence="2" id="KW-1185">Reference proteome</keyword>
<reference evidence="1" key="1">
    <citation type="submission" date="2025-05" db="UniProtKB">
        <authorList>
            <consortium name="EnsemblMetazoa"/>
        </authorList>
    </citation>
    <scope>IDENTIFICATION</scope>
</reference>
<dbReference type="InterPro" id="IPR008042">
    <property type="entry name" value="Retrotrans_Pao"/>
</dbReference>
<accession>A0ABM5JS31</accession>
<dbReference type="GeneID" id="126880744"/>
<evidence type="ECO:0000313" key="2">
    <source>
        <dbReference type="Proteomes" id="UP001652700"/>
    </source>
</evidence>
<dbReference type="Proteomes" id="UP001652700">
    <property type="component" value="Unplaced"/>
</dbReference>
<dbReference type="EnsemblMetazoa" id="XM_050644792.1">
    <property type="protein sequence ID" value="XP_050500749.1"/>
    <property type="gene ID" value="LOC126880744"/>
</dbReference>
<proteinExistence type="predicted"/>
<dbReference type="Pfam" id="PF05380">
    <property type="entry name" value="Peptidase_A17"/>
    <property type="match status" value="1"/>
</dbReference>
<dbReference type="RefSeq" id="XP_050500749.1">
    <property type="nucleotide sequence ID" value="XM_050644792.1"/>
</dbReference>
<name>A0ABM5JS31_DIAVI</name>
<organism evidence="1 2">
    <name type="scientific">Diabrotica virgifera virgifera</name>
    <name type="common">western corn rootworm</name>
    <dbReference type="NCBI Taxonomy" id="50390"/>
    <lineage>
        <taxon>Eukaryota</taxon>
        <taxon>Metazoa</taxon>
        <taxon>Ecdysozoa</taxon>
        <taxon>Arthropoda</taxon>
        <taxon>Hexapoda</taxon>
        <taxon>Insecta</taxon>
        <taxon>Pterygota</taxon>
        <taxon>Neoptera</taxon>
        <taxon>Endopterygota</taxon>
        <taxon>Coleoptera</taxon>
        <taxon>Polyphaga</taxon>
        <taxon>Cucujiformia</taxon>
        <taxon>Chrysomeloidea</taxon>
        <taxon>Chrysomelidae</taxon>
        <taxon>Galerucinae</taxon>
        <taxon>Diabroticina</taxon>
        <taxon>Diabroticites</taxon>
        <taxon>Diabrotica</taxon>
    </lineage>
</organism>
<protein>
    <submittedName>
        <fullName evidence="1">Uncharacterized protein</fullName>
    </submittedName>
</protein>
<sequence length="203" mass="23211">MTCKVEGCVGRYHIFLHDNSSFNEVQEKDEAVLQAWDDQVPDVIDIRFKDWLEELRSIPEIVVTRFYDVDLSKELQLYIFCDAIEEEFTAVVCVGGHARGSLSVLTIAGKGKVVRAKGMPIPRLELDAAAKRAKLKAYVEKAFRQELNFASSFLWIDSRTVMCWLTSRTEGFSQYVTNRVNLLRWTSGIGSTRRKMLPMMPHA</sequence>
<evidence type="ECO:0000313" key="1">
    <source>
        <dbReference type="EnsemblMetazoa" id="XP_050500749.1"/>
    </source>
</evidence>
<dbReference type="PANTHER" id="PTHR47331">
    <property type="entry name" value="PHD-TYPE DOMAIN-CONTAINING PROTEIN"/>
    <property type="match status" value="1"/>
</dbReference>
<dbReference type="PANTHER" id="PTHR47331:SF1">
    <property type="entry name" value="GAG-LIKE PROTEIN"/>
    <property type="match status" value="1"/>
</dbReference>